<organism evidence="1 2">
    <name type="scientific">Fictibacillus terranigra</name>
    <dbReference type="NCBI Taxonomy" id="3058424"/>
    <lineage>
        <taxon>Bacteria</taxon>
        <taxon>Bacillati</taxon>
        <taxon>Bacillota</taxon>
        <taxon>Bacilli</taxon>
        <taxon>Bacillales</taxon>
        <taxon>Fictibacillaceae</taxon>
        <taxon>Fictibacillus</taxon>
    </lineage>
</organism>
<dbReference type="GO" id="GO:0016787">
    <property type="term" value="F:hydrolase activity"/>
    <property type="evidence" value="ECO:0007669"/>
    <property type="project" value="UniProtKB-KW"/>
</dbReference>
<accession>A0ABT8EC09</accession>
<dbReference type="RefSeq" id="WP_290401578.1">
    <property type="nucleotide sequence ID" value="NZ_JAUHLN010000005.1"/>
</dbReference>
<protein>
    <submittedName>
        <fullName evidence="1">Cyclase family protein</fullName>
        <ecNumber evidence="1">3.5.-.-</ecNumber>
    </submittedName>
</protein>
<dbReference type="Pfam" id="PF04199">
    <property type="entry name" value="Cyclase"/>
    <property type="match status" value="1"/>
</dbReference>
<dbReference type="InterPro" id="IPR007325">
    <property type="entry name" value="KFase/CYL"/>
</dbReference>
<comment type="caution">
    <text evidence="1">The sequence shown here is derived from an EMBL/GenBank/DDBJ whole genome shotgun (WGS) entry which is preliminary data.</text>
</comment>
<proteinExistence type="predicted"/>
<reference evidence="1" key="1">
    <citation type="submission" date="2023-06" db="EMBL/GenBank/DDBJ databases">
        <title>Draft Genome Sequences of Representative Paenibacillus Polymyxa, Bacillus cereus, Fictibacillus sp., and Brevibacillus agri Strains Isolated from Amazonian Dark Earth.</title>
        <authorList>
            <person name="Pellegrinetti T.A."/>
            <person name="Cunha I.C.M."/>
            <person name="Chaves M.G."/>
            <person name="Freitas A.S."/>
            <person name="Silva A.V.R."/>
            <person name="Tsai S.M."/>
            <person name="Mendes L.W."/>
        </authorList>
    </citation>
    <scope>NUCLEOTIDE SEQUENCE</scope>
    <source>
        <strain evidence="1">CENA-BCM004</strain>
    </source>
</reference>
<evidence type="ECO:0000313" key="1">
    <source>
        <dbReference type="EMBL" id="MDN4075473.1"/>
    </source>
</evidence>
<keyword evidence="1" id="KW-0378">Hydrolase</keyword>
<dbReference type="Proteomes" id="UP001168694">
    <property type="component" value="Unassembled WGS sequence"/>
</dbReference>
<dbReference type="PANTHER" id="PTHR31118:SF32">
    <property type="entry name" value="KYNURENINE FORMAMIDASE"/>
    <property type="match status" value="1"/>
</dbReference>
<dbReference type="EMBL" id="JAUHLN010000005">
    <property type="protein sequence ID" value="MDN4075473.1"/>
    <property type="molecule type" value="Genomic_DNA"/>
</dbReference>
<evidence type="ECO:0000313" key="2">
    <source>
        <dbReference type="Proteomes" id="UP001168694"/>
    </source>
</evidence>
<dbReference type="EC" id="3.5.-.-" evidence="1"/>
<sequence>MIKQMIDLSIPIATDTPIYPGDPKPQIKPATEIDKDGYQVSEILFGSHTGTHVDAPFHFQKNGETIDQSDLMNFLGTGMVIDVTGKDDGEKIDMSDVEKDLARLEDEKIVLFHTGWSAYRGTEKYFRHPYICVKVIERLLEMGVRTFFIDALNIDPPDGTAFPAHEAITGVNGIIGENFCSFDQIDFPKPLIIALPLRLTGLDGSPVRAVAIELVVF</sequence>
<keyword evidence="2" id="KW-1185">Reference proteome</keyword>
<name>A0ABT8EC09_9BACL</name>
<gene>
    <name evidence="1" type="ORF">QYF49_21160</name>
</gene>
<dbReference type="Gene3D" id="3.50.30.50">
    <property type="entry name" value="Putative cyclase"/>
    <property type="match status" value="1"/>
</dbReference>
<dbReference type="SUPFAM" id="SSF102198">
    <property type="entry name" value="Putative cyclase"/>
    <property type="match status" value="1"/>
</dbReference>
<dbReference type="InterPro" id="IPR037175">
    <property type="entry name" value="KFase_sf"/>
</dbReference>
<dbReference type="PANTHER" id="PTHR31118">
    <property type="entry name" value="CYCLASE-LIKE PROTEIN 2"/>
    <property type="match status" value="1"/>
</dbReference>